<dbReference type="PROSITE" id="PS00388">
    <property type="entry name" value="PROTEASOME_ALPHA_1"/>
    <property type="match status" value="1"/>
</dbReference>
<dbReference type="Pfam" id="PF00227">
    <property type="entry name" value="Proteasome"/>
    <property type="match status" value="1"/>
</dbReference>
<evidence type="ECO:0000256" key="5">
    <source>
        <dbReference type="PROSITE-ProRule" id="PRU00808"/>
    </source>
</evidence>
<dbReference type="SMART" id="SM00948">
    <property type="entry name" value="Proteasome_A_N"/>
    <property type="match status" value="1"/>
</dbReference>
<keyword evidence="2 6" id="KW-0963">Cytoplasm</keyword>
<organism evidence="8">
    <name type="scientific">Tetraselmis sp. GSL018</name>
    <dbReference type="NCBI Taxonomy" id="582737"/>
    <lineage>
        <taxon>Eukaryota</taxon>
        <taxon>Viridiplantae</taxon>
        <taxon>Chlorophyta</taxon>
        <taxon>core chlorophytes</taxon>
        <taxon>Chlorodendrophyceae</taxon>
        <taxon>Chlorodendrales</taxon>
        <taxon>Chlorodendraceae</taxon>
        <taxon>Tetraselmis</taxon>
    </lineage>
</organism>
<comment type="subcellular location">
    <subcellularLocation>
        <location evidence="6">Cytoplasm</location>
    </subcellularLocation>
    <subcellularLocation>
        <location evidence="6">Nucleus</location>
    </subcellularLocation>
</comment>
<gene>
    <name evidence="8" type="primary">PSMA6</name>
    <name evidence="9" type="ORF">TSPGSL018_11706</name>
    <name evidence="8" type="ORF">TSPGSL018_22560</name>
</gene>
<proteinExistence type="inferred from homology"/>
<dbReference type="InterPro" id="IPR000426">
    <property type="entry name" value="Proteasome_asu_N"/>
</dbReference>
<evidence type="ECO:0000313" key="9">
    <source>
        <dbReference type="EMBL" id="JAC67212.1"/>
    </source>
</evidence>
<dbReference type="GO" id="GO:0006511">
    <property type="term" value="P:ubiquitin-dependent protein catabolic process"/>
    <property type="evidence" value="ECO:0007669"/>
    <property type="project" value="InterPro"/>
</dbReference>
<keyword evidence="4 6" id="KW-0539">Nucleus</keyword>
<dbReference type="InterPro" id="IPR029055">
    <property type="entry name" value="Ntn_hydrolases_N"/>
</dbReference>
<keyword evidence="3 5" id="KW-0647">Proteasome</keyword>
<dbReference type="EMBL" id="GBEZ01024266">
    <property type="protein sequence ID" value="JAC62703.1"/>
    <property type="molecule type" value="Transcribed_RNA"/>
</dbReference>
<protein>
    <recommendedName>
        <fullName evidence="6">Proteasome subunit alpha type</fullName>
    </recommendedName>
</protein>
<evidence type="ECO:0000256" key="2">
    <source>
        <dbReference type="ARBA" id="ARBA00022490"/>
    </source>
</evidence>
<name>A0A061QSP3_9CHLO</name>
<evidence type="ECO:0000256" key="4">
    <source>
        <dbReference type="ARBA" id="ARBA00023242"/>
    </source>
</evidence>
<dbReference type="PROSITE" id="PS51475">
    <property type="entry name" value="PROTEASOME_ALPHA_2"/>
    <property type="match status" value="1"/>
</dbReference>
<dbReference type="GO" id="GO:0005737">
    <property type="term" value="C:cytoplasm"/>
    <property type="evidence" value="ECO:0007669"/>
    <property type="project" value="UniProtKB-SubCell"/>
</dbReference>
<evidence type="ECO:0000313" key="8">
    <source>
        <dbReference type="EMBL" id="JAC62703.1"/>
    </source>
</evidence>
<evidence type="ECO:0000256" key="3">
    <source>
        <dbReference type="ARBA" id="ARBA00022942"/>
    </source>
</evidence>
<dbReference type="GO" id="GO:0005634">
    <property type="term" value="C:nucleus"/>
    <property type="evidence" value="ECO:0007669"/>
    <property type="project" value="UniProtKB-SubCell"/>
</dbReference>
<comment type="function">
    <text evidence="1">The proteasome is a multicatalytic proteinase complex which is characterized by its ability to cleave peptides with Arg, Phe, Tyr, Leu, and Glu adjacent to the leaving group at neutral or slightly basic pH. The proteasome has an ATP-dependent proteolytic activity.</text>
</comment>
<evidence type="ECO:0000259" key="7">
    <source>
        <dbReference type="PROSITE" id="PS00388"/>
    </source>
</evidence>
<dbReference type="InterPro" id="IPR050115">
    <property type="entry name" value="Proteasome_alpha"/>
</dbReference>
<dbReference type="EMBL" id="GBEZ01019331">
    <property type="protein sequence ID" value="JAC67212.1"/>
    <property type="molecule type" value="Transcribed_RNA"/>
</dbReference>
<dbReference type="InterPro" id="IPR023332">
    <property type="entry name" value="Proteasome_alpha-type"/>
</dbReference>
<feature type="domain" description="Proteasome alpha-type subunits" evidence="7">
    <location>
        <begin position="9"/>
        <end position="31"/>
    </location>
</feature>
<comment type="subunit">
    <text evidence="6">The 20S proteasome core is composed of 28 subunits that are arranged in four stacked rings, resulting in a barrel-shaped structure. The two end rings are each formed by seven alpha subunits, and the two central rings are each formed by seven beta subunits.</text>
</comment>
<dbReference type="InterPro" id="IPR001353">
    <property type="entry name" value="Proteasome_sua/b"/>
</dbReference>
<dbReference type="Gene3D" id="3.60.20.10">
    <property type="entry name" value="Glutamine Phosphoribosylpyrophosphate, subunit 1, domain 1"/>
    <property type="match status" value="1"/>
</dbReference>
<reference evidence="8" key="1">
    <citation type="submission" date="2014-05" db="EMBL/GenBank/DDBJ databases">
        <title>The transcriptome of the halophilic microalga Tetraselmis sp. GSL018 isolated from the Great Salt Lake, Utah.</title>
        <authorList>
            <person name="Jinkerson R.E."/>
            <person name="D'Adamo S."/>
            <person name="Posewitz M.C."/>
        </authorList>
    </citation>
    <scope>NUCLEOTIDE SEQUENCE</scope>
    <source>
        <strain evidence="8">GSL018</strain>
    </source>
</reference>
<evidence type="ECO:0000256" key="6">
    <source>
        <dbReference type="RuleBase" id="RU000551"/>
    </source>
</evidence>
<accession>A0A061QSP3</accession>
<dbReference type="PANTHER" id="PTHR11599">
    <property type="entry name" value="PROTEASOME SUBUNIT ALPHA/BETA"/>
    <property type="match status" value="1"/>
</dbReference>
<dbReference type="InterPro" id="IPR034642">
    <property type="entry name" value="Proteasome_subunit_alpha6"/>
</dbReference>
<dbReference type="Pfam" id="PF10584">
    <property type="entry name" value="Proteasome_A_N"/>
    <property type="match status" value="1"/>
</dbReference>
<dbReference type="AlphaFoldDB" id="A0A061QSP3"/>
<comment type="similarity">
    <text evidence="5 6">Belongs to the peptidase T1A family.</text>
</comment>
<dbReference type="FunFam" id="3.60.20.10:FF:000036">
    <property type="entry name" value="Proteasome subunit alpha type"/>
    <property type="match status" value="1"/>
</dbReference>
<dbReference type="GO" id="GO:0019773">
    <property type="term" value="C:proteasome core complex, alpha-subunit complex"/>
    <property type="evidence" value="ECO:0007669"/>
    <property type="project" value="UniProtKB-UniRule"/>
</dbReference>
<dbReference type="SUPFAM" id="SSF56235">
    <property type="entry name" value="N-terminal nucleophile aminohydrolases (Ntn hydrolases)"/>
    <property type="match status" value="1"/>
</dbReference>
<sequence>MSRGSGSGYDRHITIFSPEGRLFQVEYAFKAVKSAGITSIAVRGKDSVCMVTQKKVPDKLLDPSCVTHMFRITKQIGMLVTGIMPDAKSLVQKARQQAAEFKFKFGYEIPVDYLARRMADQAQVYTQHAYMRPMGVVSILCAMDEEFGPMLYKVDPAGYFVGYKATSAGAKDQEATNFLEKRFKGNPEFSFDDCVRTAISALQSVLSEDFKASEIEVGVVRDGEDTSFRVLTDDEVDEHLTAISERD</sequence>
<dbReference type="CDD" id="cd03754">
    <property type="entry name" value="proteasome_alpha_type_6"/>
    <property type="match status" value="1"/>
</dbReference>
<evidence type="ECO:0000256" key="1">
    <source>
        <dbReference type="ARBA" id="ARBA00002000"/>
    </source>
</evidence>